<keyword evidence="3" id="KW-0378">Hydrolase</keyword>
<evidence type="ECO:0000313" key="7">
    <source>
        <dbReference type="Proteomes" id="UP000663829"/>
    </source>
</evidence>
<keyword evidence="3" id="KW-0645">Protease</keyword>
<sequence length="608" mass="68265">MINLRHFCYLNLLKISYGFQSSSLSQLPPPAYSLSRRPPEINSESMNENEFSAFADNLPSYNQLSQNIDNLPPNYYNISIVPEGAILNYSDVLPVAKLSEAEIERNKNGIISLDPLLNNNPDELWRYFMTYLTEKPNVVVVVHGYHTESYIAYEQYRDANGNFSTRPVHRSKQVDDFNFTVDITPYINAKWSRVVVRANGTDNEDSITLRDCLEQYTRSTKKIKQLTLEKQIDGWRLQDVKDNIKVLLRQTGYRHHITVTFPLTNYKIVARGSNKISKFANNTCARLTCALTCLWIVFLPVYLCMRSRVLLLSFNQVRSTIYGCNPNAECGCSQFNATLTRIIGGESVKLSTWGFAVSIRVGGSHFCGGTILSDKLIITAAHCVAAFPSISRVSIAAGSNYLTIPNQVRSISTATMHEEYDPSQFLNDIAILKLSSSLDLTDSEVSKICLPNISSSYLSLNEYPPPDLDVVAIGWGVLFYHSVNMSNTLQQVALRTISKSNYYCNGTLYNPKYQFCAGNLTGGKDTCQGDSGGPLLLFTNNQWQLVGITSYGVGCGNVDRPGIYTRVAYYLDWIKLNGCQSSIDISAKKYFYCLVLFIMLFIRLPMTS</sequence>
<dbReference type="OrthoDB" id="10059102at2759"/>
<keyword evidence="1" id="KW-1015">Disulfide bond</keyword>
<dbReference type="AlphaFoldDB" id="A0A813TJR2"/>
<dbReference type="PANTHER" id="PTHR24252:SF7">
    <property type="entry name" value="HYALIN"/>
    <property type="match status" value="1"/>
</dbReference>
<dbReference type="PRINTS" id="PR00722">
    <property type="entry name" value="CHYMOTRYPSIN"/>
</dbReference>
<evidence type="ECO:0000256" key="3">
    <source>
        <dbReference type="RuleBase" id="RU363034"/>
    </source>
</evidence>
<keyword evidence="3" id="KW-0720">Serine protease</keyword>
<dbReference type="InterPro" id="IPR033116">
    <property type="entry name" value="TRYPSIN_SER"/>
</dbReference>
<dbReference type="Proteomes" id="UP000663829">
    <property type="component" value="Unassembled WGS sequence"/>
</dbReference>
<dbReference type="EMBL" id="CAJOBC010000532">
    <property type="protein sequence ID" value="CAF3597747.1"/>
    <property type="molecule type" value="Genomic_DNA"/>
</dbReference>
<dbReference type="PROSITE" id="PS00135">
    <property type="entry name" value="TRYPSIN_SER"/>
    <property type="match status" value="1"/>
</dbReference>
<dbReference type="SUPFAM" id="SSF50494">
    <property type="entry name" value="Trypsin-like serine proteases"/>
    <property type="match status" value="1"/>
</dbReference>
<comment type="caution">
    <text evidence="5">The sequence shown here is derived from an EMBL/GenBank/DDBJ whole genome shotgun (WGS) entry which is preliminary data.</text>
</comment>
<dbReference type="PANTHER" id="PTHR24252">
    <property type="entry name" value="ACROSIN-RELATED"/>
    <property type="match status" value="1"/>
</dbReference>
<dbReference type="EMBL" id="CAJNOQ010000532">
    <property type="protein sequence ID" value="CAF0812058.1"/>
    <property type="molecule type" value="Genomic_DNA"/>
</dbReference>
<dbReference type="Proteomes" id="UP000681722">
    <property type="component" value="Unassembled WGS sequence"/>
</dbReference>
<comment type="similarity">
    <text evidence="2">Belongs to the peptidase S1 family. CLIP subfamily.</text>
</comment>
<organism evidence="5 7">
    <name type="scientific">Didymodactylos carnosus</name>
    <dbReference type="NCBI Taxonomy" id="1234261"/>
    <lineage>
        <taxon>Eukaryota</taxon>
        <taxon>Metazoa</taxon>
        <taxon>Spiralia</taxon>
        <taxon>Gnathifera</taxon>
        <taxon>Rotifera</taxon>
        <taxon>Eurotatoria</taxon>
        <taxon>Bdelloidea</taxon>
        <taxon>Philodinida</taxon>
        <taxon>Philodinidae</taxon>
        <taxon>Didymodactylos</taxon>
    </lineage>
</organism>
<dbReference type="FunFam" id="2.40.10.10:FF:000002">
    <property type="entry name" value="Transmembrane protease serine"/>
    <property type="match status" value="1"/>
</dbReference>
<evidence type="ECO:0000259" key="4">
    <source>
        <dbReference type="PROSITE" id="PS50240"/>
    </source>
</evidence>
<dbReference type="InterPro" id="IPR018114">
    <property type="entry name" value="TRYPSIN_HIS"/>
</dbReference>
<dbReference type="InterPro" id="IPR043504">
    <property type="entry name" value="Peptidase_S1_PA_chymotrypsin"/>
</dbReference>
<dbReference type="InterPro" id="IPR001314">
    <property type="entry name" value="Peptidase_S1A"/>
</dbReference>
<dbReference type="GO" id="GO:0004252">
    <property type="term" value="F:serine-type endopeptidase activity"/>
    <property type="evidence" value="ECO:0007669"/>
    <property type="project" value="InterPro"/>
</dbReference>
<dbReference type="InterPro" id="IPR009003">
    <property type="entry name" value="Peptidase_S1_PA"/>
</dbReference>
<dbReference type="FunFam" id="2.40.10.10:FF:000068">
    <property type="entry name" value="transmembrane protease serine 2"/>
    <property type="match status" value="1"/>
</dbReference>
<accession>A0A813TJR2</accession>
<dbReference type="PROSITE" id="PS00134">
    <property type="entry name" value="TRYPSIN_HIS"/>
    <property type="match status" value="1"/>
</dbReference>
<dbReference type="SMART" id="SM00020">
    <property type="entry name" value="Tryp_SPc"/>
    <property type="match status" value="1"/>
</dbReference>
<dbReference type="InterPro" id="IPR001254">
    <property type="entry name" value="Trypsin_dom"/>
</dbReference>
<evidence type="ECO:0000313" key="6">
    <source>
        <dbReference type="EMBL" id="CAF3597747.1"/>
    </source>
</evidence>
<dbReference type="Pfam" id="PF00089">
    <property type="entry name" value="Trypsin"/>
    <property type="match status" value="1"/>
</dbReference>
<protein>
    <recommendedName>
        <fullName evidence="4">Peptidase S1 domain-containing protein</fullName>
    </recommendedName>
</protein>
<dbReference type="Gene3D" id="2.40.10.10">
    <property type="entry name" value="Trypsin-like serine proteases"/>
    <property type="match status" value="1"/>
</dbReference>
<evidence type="ECO:0000313" key="5">
    <source>
        <dbReference type="EMBL" id="CAF0812058.1"/>
    </source>
</evidence>
<feature type="domain" description="Peptidase S1" evidence="4">
    <location>
        <begin position="342"/>
        <end position="575"/>
    </location>
</feature>
<evidence type="ECO:0000256" key="1">
    <source>
        <dbReference type="ARBA" id="ARBA00023157"/>
    </source>
</evidence>
<dbReference type="CDD" id="cd00190">
    <property type="entry name" value="Tryp_SPc"/>
    <property type="match status" value="1"/>
</dbReference>
<dbReference type="GO" id="GO:0006508">
    <property type="term" value="P:proteolysis"/>
    <property type="evidence" value="ECO:0007669"/>
    <property type="project" value="UniProtKB-KW"/>
</dbReference>
<keyword evidence="7" id="KW-1185">Reference proteome</keyword>
<evidence type="ECO:0000256" key="2">
    <source>
        <dbReference type="ARBA" id="ARBA00024195"/>
    </source>
</evidence>
<proteinExistence type="inferred from homology"/>
<dbReference type="PROSITE" id="PS50240">
    <property type="entry name" value="TRYPSIN_DOM"/>
    <property type="match status" value="1"/>
</dbReference>
<gene>
    <name evidence="5" type="ORF">GPM918_LOCUS4083</name>
    <name evidence="6" type="ORF">SRO942_LOCUS4083</name>
</gene>
<name>A0A813TJR2_9BILA</name>
<reference evidence="5" key="1">
    <citation type="submission" date="2021-02" db="EMBL/GenBank/DDBJ databases">
        <authorList>
            <person name="Nowell W R."/>
        </authorList>
    </citation>
    <scope>NUCLEOTIDE SEQUENCE</scope>
</reference>